<dbReference type="InterPro" id="IPR000084">
    <property type="entry name" value="PE-PGRS_N"/>
</dbReference>
<dbReference type="Gene3D" id="1.10.287.850">
    <property type="entry name" value="HP0062-like domain"/>
    <property type="match status" value="1"/>
</dbReference>
<dbReference type="InterPro" id="IPR029058">
    <property type="entry name" value="AB_hydrolase_fold"/>
</dbReference>
<dbReference type="GeneID" id="29700464"/>
<feature type="compositionally biased region" description="Polar residues" evidence="1">
    <location>
        <begin position="7"/>
        <end position="17"/>
    </location>
</feature>
<gene>
    <name evidence="3" type="ORF">MKAN_11865</name>
</gene>
<dbReference type="SUPFAM" id="SSF140459">
    <property type="entry name" value="PE/PPE dimer-like"/>
    <property type="match status" value="1"/>
</dbReference>
<dbReference type="Proteomes" id="UP000017786">
    <property type="component" value="Chromosome"/>
</dbReference>
<dbReference type="HOGENOM" id="CLU_577238_0_0_11"/>
<dbReference type="Pfam" id="PF00934">
    <property type="entry name" value="PE"/>
    <property type="match status" value="1"/>
</dbReference>
<proteinExistence type="predicted"/>
<feature type="domain" description="PE" evidence="2">
    <location>
        <begin position="87"/>
        <end position="177"/>
    </location>
</feature>
<sequence>MPAATDTAAQHPTTASVTLHAPPRITHTTASVTLQSHSESGVTAASRSALRQGIKLAIGLREPGYHFLAVLTLSGHRGLERPMPSYVIAAPEAIAVASGDLTGIGEAIKGAAAAAAPSTTGIIAAAGDEVSAAIASLFGSYAQEFQQLTVQTSRFHAEFVRALAAAGAAYAAAEAANISPLRALLQTAERLGIFAPVERLIGRPLFGSSLEASSASGAVGATQPSTLLSTATNEAGLSGAVNYAATQALAAPATNGVTGVKSGFSFLQIPIGPSSFLGITIPQFNYPAPAHWYFPTQADGSVNATGTIYLQHGFGAIGWFYEPLAVQLAQQTNSVVVVPTVPSIPLPFGLWIGSPQMQQGVASLFLGSQTALNISANQAGYLGTLPQDFILSGHSAGGGLATIAGGDYLANLGTATNHLKGVVMFDGVANNATAFGAAVANLQSASVPVYVVAAPPQPWNAFGGTTNQLVSLYPNQFVGVEIVNGSHVDSMLGGNPIIDFAAQLLTGFSPPGATAAVYTLSSGWINDIWAGASPTSPMYGIYGPTGGYVAPGGQAIILGQAAGIVLPA</sequence>
<dbReference type="EMBL" id="CP006835">
    <property type="protein sequence ID" value="AGZ50879.1"/>
    <property type="molecule type" value="Genomic_DNA"/>
</dbReference>
<evidence type="ECO:0000313" key="3">
    <source>
        <dbReference type="EMBL" id="AGZ50879.1"/>
    </source>
</evidence>
<name>U5WNX7_MYCKA</name>
<dbReference type="RefSeq" id="WP_023368403.1">
    <property type="nucleotide sequence ID" value="NC_022663.1"/>
</dbReference>
<dbReference type="Gene3D" id="3.40.50.1820">
    <property type="entry name" value="alpha/beta hydrolase"/>
    <property type="match status" value="1"/>
</dbReference>
<dbReference type="SUPFAM" id="SSF53474">
    <property type="entry name" value="alpha/beta-Hydrolases"/>
    <property type="match status" value="1"/>
</dbReference>
<reference evidence="3 4" key="1">
    <citation type="submission" date="2013-10" db="EMBL/GenBank/DDBJ databases">
        <title>Genome sequence of Mycobacterium kansasii.</title>
        <authorList>
            <consortium name="McGill University Mycobacterium genome consortium"/>
            <person name="Veyrier F.J."/>
            <person name="Behr M.A."/>
        </authorList>
    </citation>
    <scope>NUCLEOTIDE SEQUENCE [LARGE SCALE GENOMIC DNA]</scope>
    <source>
        <strain evidence="3 4">ATCC 12478</strain>
    </source>
</reference>
<feature type="region of interest" description="Disordered" evidence="1">
    <location>
        <begin position="1"/>
        <end position="22"/>
    </location>
</feature>
<organism evidence="3 4">
    <name type="scientific">Mycobacterium kansasii ATCC 12478</name>
    <dbReference type="NCBI Taxonomy" id="557599"/>
    <lineage>
        <taxon>Bacteria</taxon>
        <taxon>Bacillati</taxon>
        <taxon>Actinomycetota</taxon>
        <taxon>Actinomycetes</taxon>
        <taxon>Mycobacteriales</taxon>
        <taxon>Mycobacteriaceae</taxon>
        <taxon>Mycobacterium</taxon>
    </lineage>
</organism>
<accession>U5WNX7</accession>
<dbReference type="eggNOG" id="COG1073">
    <property type="taxonomic scope" value="Bacteria"/>
</dbReference>
<evidence type="ECO:0000259" key="2">
    <source>
        <dbReference type="Pfam" id="PF00934"/>
    </source>
</evidence>
<protein>
    <recommendedName>
        <fullName evidence="2">PE domain-containing protein</fullName>
    </recommendedName>
</protein>
<dbReference type="eggNOG" id="COG0657">
    <property type="taxonomic scope" value="Bacteria"/>
</dbReference>
<evidence type="ECO:0000256" key="1">
    <source>
        <dbReference type="SAM" id="MobiDB-lite"/>
    </source>
</evidence>
<dbReference type="AlphaFoldDB" id="U5WNX7"/>
<dbReference type="KEGG" id="mkn:MKAN_11865"/>
<evidence type="ECO:0000313" key="4">
    <source>
        <dbReference type="Proteomes" id="UP000017786"/>
    </source>
</evidence>
<dbReference type="InterPro" id="IPR038332">
    <property type="entry name" value="PPE_sf"/>
</dbReference>